<dbReference type="AlphaFoldDB" id="A0A6J5ZG28"/>
<protein>
    <submittedName>
        <fullName evidence="1">Unannotated protein</fullName>
    </submittedName>
</protein>
<evidence type="ECO:0000313" key="1">
    <source>
        <dbReference type="EMBL" id="CAB4341614.1"/>
    </source>
</evidence>
<organism evidence="1">
    <name type="scientific">freshwater metagenome</name>
    <dbReference type="NCBI Taxonomy" id="449393"/>
    <lineage>
        <taxon>unclassified sequences</taxon>
        <taxon>metagenomes</taxon>
        <taxon>ecological metagenomes</taxon>
    </lineage>
</organism>
<proteinExistence type="predicted"/>
<dbReference type="EMBL" id="CAESAO010000041">
    <property type="protein sequence ID" value="CAB4341614.1"/>
    <property type="molecule type" value="Genomic_DNA"/>
</dbReference>
<accession>A0A6J5ZG28</accession>
<name>A0A6J5ZG28_9ZZZZ</name>
<sequence>MSVLLIRVSGAGLLEKSIGKRRAGYDEYVARTSGFFPRPPKRG</sequence>
<gene>
    <name evidence="1" type="ORF">UFOPK3522_00643</name>
</gene>
<reference evidence="1" key="1">
    <citation type="submission" date="2020-05" db="EMBL/GenBank/DDBJ databases">
        <authorList>
            <person name="Chiriac C."/>
            <person name="Salcher M."/>
            <person name="Ghai R."/>
            <person name="Kavagutti S V."/>
        </authorList>
    </citation>
    <scope>NUCLEOTIDE SEQUENCE</scope>
</reference>